<dbReference type="CDD" id="cd03507">
    <property type="entry name" value="Delta12-FADS-like"/>
    <property type="match status" value="1"/>
</dbReference>
<feature type="transmembrane region" description="Helical" evidence="1">
    <location>
        <begin position="188"/>
        <end position="206"/>
    </location>
</feature>
<dbReference type="InterPro" id="IPR005804">
    <property type="entry name" value="FA_desaturase_dom"/>
</dbReference>
<reference evidence="3 4" key="1">
    <citation type="submission" date="2019-07" db="EMBL/GenBank/DDBJ databases">
        <title>Whole genome shotgun sequence of Brevifollis gellanilyticus NBRC 108608.</title>
        <authorList>
            <person name="Hosoyama A."/>
            <person name="Uohara A."/>
            <person name="Ohji S."/>
            <person name="Ichikawa N."/>
        </authorList>
    </citation>
    <scope>NUCLEOTIDE SEQUENCE [LARGE SCALE GENOMIC DNA]</scope>
    <source>
        <strain evidence="3 4">NBRC 108608</strain>
    </source>
</reference>
<dbReference type="PANTHER" id="PTHR19353:SF73">
    <property type="entry name" value="FATTY ACID DESATURASE"/>
    <property type="match status" value="1"/>
</dbReference>
<keyword evidence="1" id="KW-0472">Membrane</keyword>
<dbReference type="PANTHER" id="PTHR19353">
    <property type="entry name" value="FATTY ACID DESATURASE 2"/>
    <property type="match status" value="1"/>
</dbReference>
<feature type="domain" description="Fatty acid desaturase" evidence="2">
    <location>
        <begin position="58"/>
        <end position="296"/>
    </location>
</feature>
<dbReference type="Pfam" id="PF00487">
    <property type="entry name" value="FA_desaturase"/>
    <property type="match status" value="1"/>
</dbReference>
<feature type="transmembrane region" description="Helical" evidence="1">
    <location>
        <begin position="159"/>
        <end position="176"/>
    </location>
</feature>
<dbReference type="InterPro" id="IPR012171">
    <property type="entry name" value="Fatty_acid_desaturase"/>
</dbReference>
<dbReference type="GO" id="GO:0006629">
    <property type="term" value="P:lipid metabolic process"/>
    <property type="evidence" value="ECO:0007669"/>
    <property type="project" value="InterPro"/>
</dbReference>
<dbReference type="GO" id="GO:0016020">
    <property type="term" value="C:membrane"/>
    <property type="evidence" value="ECO:0007669"/>
    <property type="project" value="TreeGrafter"/>
</dbReference>
<evidence type="ECO:0000256" key="1">
    <source>
        <dbReference type="SAM" id="Phobius"/>
    </source>
</evidence>
<proteinExistence type="predicted"/>
<name>A0A512M915_9BACT</name>
<feature type="transmembrane region" description="Helical" evidence="1">
    <location>
        <begin position="47"/>
        <end position="72"/>
    </location>
</feature>
<accession>A0A512M915</accession>
<dbReference type="AlphaFoldDB" id="A0A512M915"/>
<evidence type="ECO:0000259" key="2">
    <source>
        <dbReference type="Pfam" id="PF00487"/>
    </source>
</evidence>
<evidence type="ECO:0000313" key="4">
    <source>
        <dbReference type="Proteomes" id="UP000321577"/>
    </source>
</evidence>
<keyword evidence="1" id="KW-0812">Transmembrane</keyword>
<comment type="caution">
    <text evidence="3">The sequence shown here is derived from an EMBL/GenBank/DDBJ whole genome shotgun (WGS) entry which is preliminary data.</text>
</comment>
<dbReference type="Proteomes" id="UP000321577">
    <property type="component" value="Unassembled WGS sequence"/>
</dbReference>
<keyword evidence="1" id="KW-1133">Transmembrane helix</keyword>
<keyword evidence="4" id="KW-1185">Reference proteome</keyword>
<dbReference type="GO" id="GO:0016717">
    <property type="term" value="F:oxidoreductase activity, acting on paired donors, with oxidation of a pair of donors resulting in the reduction of molecular oxygen to two molecules of water"/>
    <property type="evidence" value="ECO:0007669"/>
    <property type="project" value="TreeGrafter"/>
</dbReference>
<evidence type="ECO:0000313" key="3">
    <source>
        <dbReference type="EMBL" id="GEP43230.1"/>
    </source>
</evidence>
<gene>
    <name evidence="3" type="primary">des</name>
    <name evidence="3" type="ORF">BGE01nite_25210</name>
</gene>
<organism evidence="3 4">
    <name type="scientific">Brevifollis gellanilyticus</name>
    <dbReference type="NCBI Taxonomy" id="748831"/>
    <lineage>
        <taxon>Bacteria</taxon>
        <taxon>Pseudomonadati</taxon>
        <taxon>Verrucomicrobiota</taxon>
        <taxon>Verrucomicrobiia</taxon>
        <taxon>Verrucomicrobiales</taxon>
        <taxon>Verrucomicrobiaceae</taxon>
    </lineage>
</organism>
<dbReference type="OrthoDB" id="9769653at2"/>
<dbReference type="RefSeq" id="WP_146850805.1">
    <property type="nucleotide sequence ID" value="NZ_BKAG01000015.1"/>
</dbReference>
<protein>
    <submittedName>
        <fullName evidence="3">Fatty acid desaturase</fullName>
    </submittedName>
</protein>
<sequence>MTESSARRPLPSIAEWKEIVAQFQVPSVPRAVWQMVNTLVPYFVTWYLMYLSLAVSYWLTLGLSLLAGLLIVRTFIIFHDCCHCSYFKSRKANEIVGFFTGMLTLTPYGHWRWQHNVHHATSGDLDRRGEGDIWTLTVQEYLEASRWKKFAYRLARNPVILFVVAPLAMFVIYQRFPSSGAKGKDRKSVMTMNIALALWAALWSWLFGWQNYLMMQLPVTMVAGAAGIWMFYVQHQYEDVYWETHDEWNYTTAALEGSSFYKLPKILQWFTGNIGYHHIHHLSSKIPNYHLERCHNSHPLFQSIEPLTFWKSLKCASLRLWDEESRKLVGYSHLKKVKAAA</sequence>
<dbReference type="EMBL" id="BKAG01000015">
    <property type="protein sequence ID" value="GEP43230.1"/>
    <property type="molecule type" value="Genomic_DNA"/>
</dbReference>